<dbReference type="GO" id="GO:0015184">
    <property type="term" value="F:L-cystine transmembrane transporter activity"/>
    <property type="evidence" value="ECO:0007669"/>
    <property type="project" value="TreeGrafter"/>
</dbReference>
<feature type="transmembrane region" description="Helical" evidence="9">
    <location>
        <begin position="87"/>
        <end position="107"/>
    </location>
</feature>
<evidence type="ECO:0000256" key="3">
    <source>
        <dbReference type="ARBA" id="ARBA00022448"/>
    </source>
</evidence>
<reference evidence="11 12" key="1">
    <citation type="submission" date="2018-10" db="EMBL/GenBank/DDBJ databases">
        <authorList>
            <person name="Criscuolo A."/>
        </authorList>
    </citation>
    <scope>NUCLEOTIDE SEQUENCE [LARGE SCALE GENOMIC DNA]</scope>
    <source>
        <strain evidence="11">DnA1</strain>
    </source>
</reference>
<accession>A0A3P4AYM1</accession>
<dbReference type="CDD" id="cd06261">
    <property type="entry name" value="TM_PBP2"/>
    <property type="match status" value="1"/>
</dbReference>
<evidence type="ECO:0000313" key="12">
    <source>
        <dbReference type="Proteomes" id="UP000277294"/>
    </source>
</evidence>
<dbReference type="InterPro" id="IPR000515">
    <property type="entry name" value="MetI-like"/>
</dbReference>
<dbReference type="Pfam" id="PF00528">
    <property type="entry name" value="BPD_transp_1"/>
    <property type="match status" value="1"/>
</dbReference>
<keyword evidence="8 9" id="KW-0472">Membrane</keyword>
<evidence type="ECO:0000259" key="10">
    <source>
        <dbReference type="PROSITE" id="PS50928"/>
    </source>
</evidence>
<comment type="subcellular location">
    <subcellularLocation>
        <location evidence="1">Cell inner membrane</location>
        <topology evidence="1">Multi-pass membrane protein</topology>
    </subcellularLocation>
    <subcellularLocation>
        <location evidence="9">Cell membrane</location>
        <topology evidence="9">Multi-pass membrane protein</topology>
    </subcellularLocation>
</comment>
<feature type="transmembrane region" description="Helical" evidence="9">
    <location>
        <begin position="26"/>
        <end position="48"/>
    </location>
</feature>
<dbReference type="Proteomes" id="UP000277294">
    <property type="component" value="Unassembled WGS sequence"/>
</dbReference>
<dbReference type="InterPro" id="IPR035906">
    <property type="entry name" value="MetI-like_sf"/>
</dbReference>
<keyword evidence="3 9" id="KW-0813">Transport</keyword>
<dbReference type="InterPro" id="IPR043429">
    <property type="entry name" value="ArtM/GltK/GlnP/TcyL/YhdX-like"/>
</dbReference>
<organism evidence="11 12">
    <name type="scientific">Pigmentiphaga humi</name>
    <dbReference type="NCBI Taxonomy" id="2478468"/>
    <lineage>
        <taxon>Bacteria</taxon>
        <taxon>Pseudomonadati</taxon>
        <taxon>Pseudomonadota</taxon>
        <taxon>Betaproteobacteria</taxon>
        <taxon>Burkholderiales</taxon>
        <taxon>Alcaligenaceae</taxon>
        <taxon>Pigmentiphaga</taxon>
    </lineage>
</organism>
<keyword evidence="12" id="KW-1185">Reference proteome</keyword>
<keyword evidence="5 9" id="KW-0812">Transmembrane</keyword>
<evidence type="ECO:0000256" key="9">
    <source>
        <dbReference type="RuleBase" id="RU363032"/>
    </source>
</evidence>
<dbReference type="SUPFAM" id="SSF161098">
    <property type="entry name" value="MetI-like"/>
    <property type="match status" value="1"/>
</dbReference>
<dbReference type="GO" id="GO:0043190">
    <property type="term" value="C:ATP-binding cassette (ABC) transporter complex"/>
    <property type="evidence" value="ECO:0007669"/>
    <property type="project" value="InterPro"/>
</dbReference>
<comment type="similarity">
    <text evidence="2">Belongs to the binding-protein-dependent transport system permease family. HisMQ subfamily.</text>
</comment>
<name>A0A3P4AYM1_9BURK</name>
<feature type="transmembrane region" description="Helical" evidence="9">
    <location>
        <begin position="60"/>
        <end position="81"/>
    </location>
</feature>
<evidence type="ECO:0000313" key="11">
    <source>
        <dbReference type="EMBL" id="VCU68882.1"/>
    </source>
</evidence>
<protein>
    <submittedName>
        <fullName evidence="11">Inner membrane amino-acid ABC transporter permease protein YecS</fullName>
    </submittedName>
</protein>
<dbReference type="EMBL" id="UWPJ01000008">
    <property type="protein sequence ID" value="VCU68882.1"/>
    <property type="molecule type" value="Genomic_DNA"/>
</dbReference>
<dbReference type="NCBIfam" id="TIGR01726">
    <property type="entry name" value="HEQRo_perm_3TM"/>
    <property type="match status" value="1"/>
</dbReference>
<evidence type="ECO:0000256" key="1">
    <source>
        <dbReference type="ARBA" id="ARBA00004429"/>
    </source>
</evidence>
<evidence type="ECO:0000256" key="8">
    <source>
        <dbReference type="ARBA" id="ARBA00023136"/>
    </source>
</evidence>
<dbReference type="OrthoDB" id="7026155at2"/>
<proteinExistence type="inferred from homology"/>
<dbReference type="Gene3D" id="1.10.3720.10">
    <property type="entry name" value="MetI-like"/>
    <property type="match status" value="1"/>
</dbReference>
<feature type="domain" description="ABC transmembrane type-1" evidence="10">
    <location>
        <begin position="22"/>
        <end position="210"/>
    </location>
</feature>
<evidence type="ECO:0000256" key="5">
    <source>
        <dbReference type="ARBA" id="ARBA00022692"/>
    </source>
</evidence>
<evidence type="ECO:0000256" key="4">
    <source>
        <dbReference type="ARBA" id="ARBA00022475"/>
    </source>
</evidence>
<dbReference type="PROSITE" id="PS50928">
    <property type="entry name" value="ABC_TM1"/>
    <property type="match status" value="1"/>
</dbReference>
<gene>
    <name evidence="11" type="primary">yecS_2</name>
    <name evidence="11" type="ORF">PIGHUM_00941</name>
</gene>
<keyword evidence="6" id="KW-0029">Amino-acid transport</keyword>
<evidence type="ECO:0000256" key="2">
    <source>
        <dbReference type="ARBA" id="ARBA00010072"/>
    </source>
</evidence>
<dbReference type="InterPro" id="IPR010065">
    <property type="entry name" value="AA_ABC_transptr_permease_3TM"/>
</dbReference>
<dbReference type="PANTHER" id="PTHR30614">
    <property type="entry name" value="MEMBRANE COMPONENT OF AMINO ACID ABC TRANSPORTER"/>
    <property type="match status" value="1"/>
</dbReference>
<feature type="transmembrane region" description="Helical" evidence="9">
    <location>
        <begin position="191"/>
        <end position="213"/>
    </location>
</feature>
<dbReference type="RefSeq" id="WP_124078157.1">
    <property type="nucleotide sequence ID" value="NZ_UWPJ01000008.1"/>
</dbReference>
<evidence type="ECO:0000256" key="6">
    <source>
        <dbReference type="ARBA" id="ARBA00022970"/>
    </source>
</evidence>
<sequence length="225" mass="25102">MNGLETFLRQLLDFGPQILSGLGHTVLLASIITVTGLLGGILVFYLTLSPSRLCRRLTEGYISFFIGTPLIALLFLMYYGLPQWGLKLTPLAVAVIGFTMNVAAYNARYLATAYRGLDQDELQAARAQGFTEPQIFRLITLPQVLRLSVPALSNQVILNLKDSSVAFLIQYTEFFAQMQDLAIRNFQFFKAYVTAGLVYLAMVSVIVIAARWVERRVVLPGTRRV</sequence>
<evidence type="ECO:0000256" key="7">
    <source>
        <dbReference type="ARBA" id="ARBA00022989"/>
    </source>
</evidence>
<dbReference type="PANTHER" id="PTHR30614:SF0">
    <property type="entry name" value="L-CYSTINE TRANSPORT SYSTEM PERMEASE PROTEIN TCYL"/>
    <property type="match status" value="1"/>
</dbReference>
<keyword evidence="4" id="KW-1003">Cell membrane</keyword>
<keyword evidence="7 9" id="KW-1133">Transmembrane helix</keyword>
<dbReference type="AlphaFoldDB" id="A0A3P4AYM1"/>